<comment type="similarity">
    <text evidence="4">Belongs to the MshB deacetylase family.</text>
</comment>
<keyword evidence="3 4" id="KW-0862">Zinc</keyword>
<feature type="binding site" evidence="4">
    <location>
        <position position="146"/>
    </location>
    <ligand>
        <name>Zn(2+)</name>
        <dbReference type="ChEBI" id="CHEBI:29105"/>
    </ligand>
</feature>
<dbReference type="HAMAP" id="MF_01696">
    <property type="entry name" value="MshB"/>
    <property type="match status" value="1"/>
</dbReference>
<feature type="binding site" evidence="4">
    <location>
        <position position="14"/>
    </location>
    <ligand>
        <name>Zn(2+)</name>
        <dbReference type="ChEBI" id="CHEBI:29105"/>
    </ligand>
</feature>
<dbReference type="GO" id="GO:0010125">
    <property type="term" value="P:mycothiol biosynthetic process"/>
    <property type="evidence" value="ECO:0007669"/>
    <property type="project" value="UniProtKB-UniRule"/>
</dbReference>
<dbReference type="InterPro" id="IPR024078">
    <property type="entry name" value="LmbE-like_dom_sf"/>
</dbReference>
<dbReference type="GO" id="GO:0008270">
    <property type="term" value="F:zinc ion binding"/>
    <property type="evidence" value="ECO:0007669"/>
    <property type="project" value="UniProtKB-UniRule"/>
</dbReference>
<dbReference type="RefSeq" id="WP_203913825.1">
    <property type="nucleotide sequence ID" value="NZ_BONY01000084.1"/>
</dbReference>
<evidence type="ECO:0000256" key="1">
    <source>
        <dbReference type="ARBA" id="ARBA00022723"/>
    </source>
</evidence>
<evidence type="ECO:0000256" key="2">
    <source>
        <dbReference type="ARBA" id="ARBA00022801"/>
    </source>
</evidence>
<dbReference type="PANTHER" id="PTHR12993">
    <property type="entry name" value="N-ACETYLGLUCOSAMINYL-PHOSPHATIDYLINOSITOL DE-N-ACETYLASE-RELATED"/>
    <property type="match status" value="1"/>
</dbReference>
<keyword evidence="1 4" id="KW-0479">Metal-binding</keyword>
<dbReference type="Pfam" id="PF02585">
    <property type="entry name" value="PIG-L"/>
    <property type="match status" value="1"/>
</dbReference>
<organism evidence="5 6">
    <name type="scientific">Rhizocola hellebori</name>
    <dbReference type="NCBI Taxonomy" id="1392758"/>
    <lineage>
        <taxon>Bacteria</taxon>
        <taxon>Bacillati</taxon>
        <taxon>Actinomycetota</taxon>
        <taxon>Actinomycetes</taxon>
        <taxon>Micromonosporales</taxon>
        <taxon>Micromonosporaceae</taxon>
        <taxon>Rhizocola</taxon>
    </lineage>
</organism>
<dbReference type="InterPro" id="IPR017810">
    <property type="entry name" value="Mycothiol_biosynthesis_MshB"/>
</dbReference>
<comment type="catalytic activity">
    <reaction evidence="4">
        <text>1D-myo-inositol 2-acetamido-2-deoxy-alpha-D-glucopyranoside + H2O = 1D-myo-inositol 2-amino-2-deoxy-alpha-D-glucopyranoside + acetate</text>
        <dbReference type="Rhea" id="RHEA:26180"/>
        <dbReference type="ChEBI" id="CHEBI:15377"/>
        <dbReference type="ChEBI" id="CHEBI:30089"/>
        <dbReference type="ChEBI" id="CHEBI:52442"/>
        <dbReference type="ChEBI" id="CHEBI:58886"/>
        <dbReference type="EC" id="3.5.1.103"/>
    </reaction>
</comment>
<gene>
    <name evidence="4 5" type="primary">mshB</name>
    <name evidence="5" type="ORF">Rhe02_81750</name>
</gene>
<dbReference type="EMBL" id="BONY01000084">
    <property type="protein sequence ID" value="GIH10108.1"/>
    <property type="molecule type" value="Genomic_DNA"/>
</dbReference>
<dbReference type="GO" id="GO:0035595">
    <property type="term" value="F:N-acetylglucosaminylinositol deacetylase activity"/>
    <property type="evidence" value="ECO:0007669"/>
    <property type="project" value="UniProtKB-EC"/>
</dbReference>
<dbReference type="Gene3D" id="3.40.50.10320">
    <property type="entry name" value="LmbE-like"/>
    <property type="match status" value="1"/>
</dbReference>
<comment type="caution">
    <text evidence="5">The sequence shown here is derived from an EMBL/GenBank/DDBJ whole genome shotgun (WGS) entry which is preliminary data.</text>
</comment>
<dbReference type="NCBIfam" id="TIGR03445">
    <property type="entry name" value="mycothiol_MshB"/>
    <property type="match status" value="1"/>
</dbReference>
<keyword evidence="2 4" id="KW-0378">Hydrolase</keyword>
<comment type="cofactor">
    <cofactor evidence="4">
        <name>Zn(2+)</name>
        <dbReference type="ChEBI" id="CHEBI:29105"/>
    </cofactor>
    <text evidence="4">Binds 1 zinc ion per subunit.</text>
</comment>
<feature type="binding site" evidence="4">
    <location>
        <position position="11"/>
    </location>
    <ligand>
        <name>Zn(2+)</name>
        <dbReference type="ChEBI" id="CHEBI:29105"/>
    </ligand>
</feature>
<evidence type="ECO:0000313" key="6">
    <source>
        <dbReference type="Proteomes" id="UP000612899"/>
    </source>
</evidence>
<protein>
    <recommendedName>
        <fullName evidence="4">1D-myo-inositol 2-acetamido-2-deoxy-alpha-D-glucopyranoside deacetylase</fullName>
        <shortName evidence="4">GlcNAc-Ins deacetylase</shortName>
        <ecNumber evidence="4">3.5.1.103</ecNumber>
    </recommendedName>
    <alternativeName>
        <fullName evidence="4">N-acetyl-1-D-myo-inositol-2-amino-2-deoxy-alpha-D-glucopyranoside deacetylase</fullName>
    </alternativeName>
</protein>
<keyword evidence="6" id="KW-1185">Reference proteome</keyword>
<accession>A0A8J3VLF9</accession>
<reference evidence="5" key="1">
    <citation type="submission" date="2021-01" db="EMBL/GenBank/DDBJ databases">
        <title>Whole genome shotgun sequence of Rhizocola hellebori NBRC 109834.</title>
        <authorList>
            <person name="Komaki H."/>
            <person name="Tamura T."/>
        </authorList>
    </citation>
    <scope>NUCLEOTIDE SEQUENCE</scope>
    <source>
        <strain evidence="5">NBRC 109834</strain>
    </source>
</reference>
<sequence>MARSILFVHAHPDDESIGTGATMAHYAASGAHVTLVTCTLGEEGEIHVPALAQLEAAQADQLGGYRFTELRAACAALGVADVRFLGGPGKYRDSGMMGTPANEHPRAFWGADLDEAAAFLVEIMRETRPQVMVTYDANGFYGHPDHIQAHRVAMRAAELAGEDAPKKIYWTAMPLSVLKAGIEAFAESENNPFGDVTDISEFPFGTPDEDIAACIDGSDHHDAKVAALKAHATQIPETSWLYSIAGNFGQEFMGVEYFTLAVGERGPSNGPYNWEEDLFAGL</sequence>
<dbReference type="EC" id="3.5.1.103" evidence="4"/>
<name>A0A8J3VLF9_9ACTN</name>
<evidence type="ECO:0000256" key="3">
    <source>
        <dbReference type="ARBA" id="ARBA00022833"/>
    </source>
</evidence>
<proteinExistence type="inferred from homology"/>
<dbReference type="AlphaFoldDB" id="A0A8J3VLF9"/>
<dbReference type="InterPro" id="IPR003737">
    <property type="entry name" value="GlcNAc_PI_deacetylase-related"/>
</dbReference>
<dbReference type="SUPFAM" id="SSF102588">
    <property type="entry name" value="LmbE-like"/>
    <property type="match status" value="1"/>
</dbReference>
<evidence type="ECO:0000256" key="4">
    <source>
        <dbReference type="HAMAP-Rule" id="MF_01696"/>
    </source>
</evidence>
<dbReference type="Proteomes" id="UP000612899">
    <property type="component" value="Unassembled WGS sequence"/>
</dbReference>
<comment type="function">
    <text evidence="4">Catalyzes the deacetylation of 1D-myo-inositol 2-acetamido-2-deoxy-alpha-D-glucopyranoside (GlcNAc-Ins) in the mycothiol biosynthesis pathway.</text>
</comment>
<dbReference type="PANTHER" id="PTHR12993:SF26">
    <property type="entry name" value="1D-MYO-INOSITOL 2-ACETAMIDO-2-DEOXY-ALPHA-D-GLUCOPYRANOSIDE DEACETYLASE"/>
    <property type="match status" value="1"/>
</dbReference>
<evidence type="ECO:0000313" key="5">
    <source>
        <dbReference type="EMBL" id="GIH10108.1"/>
    </source>
</evidence>